<dbReference type="Proteomes" id="UP000002695">
    <property type="component" value="Chromosome"/>
</dbReference>
<feature type="compositionally biased region" description="Basic and acidic residues" evidence="1">
    <location>
        <begin position="7"/>
        <end position="18"/>
    </location>
</feature>
<organism evidence="2 3">
    <name type="scientific">Salmonella typhimurium (strain 14028s / SGSC 2262)</name>
    <dbReference type="NCBI Taxonomy" id="588858"/>
    <lineage>
        <taxon>Bacteria</taxon>
        <taxon>Pseudomonadati</taxon>
        <taxon>Pseudomonadota</taxon>
        <taxon>Gammaproteobacteria</taxon>
        <taxon>Enterobacterales</taxon>
        <taxon>Enterobacteriaceae</taxon>
        <taxon>Salmonella</taxon>
    </lineage>
</organism>
<evidence type="ECO:0000313" key="3">
    <source>
        <dbReference type="Proteomes" id="UP000002695"/>
    </source>
</evidence>
<accession>A0A0F6B5M1</accession>
<evidence type="ECO:0000256" key="1">
    <source>
        <dbReference type="SAM" id="MobiDB-lite"/>
    </source>
</evidence>
<keyword evidence="3" id="KW-1185">Reference proteome</keyword>
<evidence type="ECO:0000313" key="2">
    <source>
        <dbReference type="EMBL" id="ACY89815.1"/>
    </source>
</evidence>
<sequence>MSACMKKSGENDKREGRKPGKRPYNPMQKPPEYHG</sequence>
<name>A0A0F6B5M1_SALT1</name>
<dbReference type="EMBL" id="CP001363">
    <property type="protein sequence ID" value="ACY89815.1"/>
    <property type="molecule type" value="Genomic_DNA"/>
</dbReference>
<gene>
    <name evidence="2" type="ordered locus">STM14_3396</name>
</gene>
<dbReference type="KEGG" id="seo:STM14_3396"/>
<reference evidence="2 3" key="1">
    <citation type="journal article" date="2010" name="J. Bacteriol.">
        <title>Short-term signatures of evolutionary change in the Salmonella enterica serovar typhimurium 14028 genome.</title>
        <authorList>
            <person name="Jarvik T."/>
            <person name="Smillie C."/>
            <person name="Groisman E.A."/>
            <person name="Ochman H."/>
        </authorList>
    </citation>
    <scope>NUCLEOTIDE SEQUENCE [LARGE SCALE GENOMIC DNA]</scope>
    <source>
        <strain evidence="3">14028s / SGSC 2262</strain>
    </source>
</reference>
<protein>
    <submittedName>
        <fullName evidence="2">Uncharacterized protein</fullName>
    </submittedName>
</protein>
<feature type="region of interest" description="Disordered" evidence="1">
    <location>
        <begin position="1"/>
        <end position="35"/>
    </location>
</feature>
<proteinExistence type="predicted"/>
<dbReference type="AlphaFoldDB" id="A0A0F6B5M1"/>
<dbReference type="HOGENOM" id="CLU_3367177_0_0_6"/>